<name>A0A1E3QBM6_LIPST</name>
<feature type="compositionally biased region" description="Acidic residues" evidence="1">
    <location>
        <begin position="99"/>
        <end position="113"/>
    </location>
</feature>
<reference evidence="2 3" key="1">
    <citation type="journal article" date="2016" name="Proc. Natl. Acad. Sci. U.S.A.">
        <title>Comparative genomics of biotechnologically important yeasts.</title>
        <authorList>
            <person name="Riley R."/>
            <person name="Haridas S."/>
            <person name="Wolfe K.H."/>
            <person name="Lopes M.R."/>
            <person name="Hittinger C.T."/>
            <person name="Goeker M."/>
            <person name="Salamov A.A."/>
            <person name="Wisecaver J.H."/>
            <person name="Long T.M."/>
            <person name="Calvey C.H."/>
            <person name="Aerts A.L."/>
            <person name="Barry K.W."/>
            <person name="Choi C."/>
            <person name="Clum A."/>
            <person name="Coughlan A.Y."/>
            <person name="Deshpande S."/>
            <person name="Douglass A.P."/>
            <person name="Hanson S.J."/>
            <person name="Klenk H.-P."/>
            <person name="LaButti K.M."/>
            <person name="Lapidus A."/>
            <person name="Lindquist E.A."/>
            <person name="Lipzen A.M."/>
            <person name="Meier-Kolthoff J.P."/>
            <person name="Ohm R.A."/>
            <person name="Otillar R.P."/>
            <person name="Pangilinan J.L."/>
            <person name="Peng Y."/>
            <person name="Rokas A."/>
            <person name="Rosa C.A."/>
            <person name="Scheuner C."/>
            <person name="Sibirny A.A."/>
            <person name="Slot J.C."/>
            <person name="Stielow J.B."/>
            <person name="Sun H."/>
            <person name="Kurtzman C.P."/>
            <person name="Blackwell M."/>
            <person name="Grigoriev I.V."/>
            <person name="Jeffries T.W."/>
        </authorList>
    </citation>
    <scope>NUCLEOTIDE SEQUENCE [LARGE SCALE GENOMIC DNA]</scope>
    <source>
        <strain evidence="2 3">NRRL Y-11557</strain>
    </source>
</reference>
<feature type="region of interest" description="Disordered" evidence="1">
    <location>
        <begin position="91"/>
        <end position="113"/>
    </location>
</feature>
<evidence type="ECO:0000313" key="2">
    <source>
        <dbReference type="EMBL" id="ODQ75071.1"/>
    </source>
</evidence>
<dbReference type="EMBL" id="KV454291">
    <property type="protein sequence ID" value="ODQ75071.1"/>
    <property type="molecule type" value="Genomic_DNA"/>
</dbReference>
<proteinExistence type="predicted"/>
<evidence type="ECO:0000256" key="1">
    <source>
        <dbReference type="SAM" id="MobiDB-lite"/>
    </source>
</evidence>
<dbReference type="AlphaFoldDB" id="A0A1E3QBM6"/>
<organism evidence="2 3">
    <name type="scientific">Lipomyces starkeyi NRRL Y-11557</name>
    <dbReference type="NCBI Taxonomy" id="675824"/>
    <lineage>
        <taxon>Eukaryota</taxon>
        <taxon>Fungi</taxon>
        <taxon>Dikarya</taxon>
        <taxon>Ascomycota</taxon>
        <taxon>Saccharomycotina</taxon>
        <taxon>Lipomycetes</taxon>
        <taxon>Lipomycetales</taxon>
        <taxon>Lipomycetaceae</taxon>
        <taxon>Lipomyces</taxon>
    </lineage>
</organism>
<sequence length="113" mass="13286">MFEDSGYEIYEGRGRDYLDHIQQENGAPDRRALTFKELLERLRTRYYELEEDVAATYGGEQRENVMNLWISLLQRSCAAYLTDDTLDYITNSGVREPGNEEEVEEVYEDEDDV</sequence>
<keyword evidence="3" id="KW-1185">Reference proteome</keyword>
<dbReference type="Proteomes" id="UP000094385">
    <property type="component" value="Unassembled WGS sequence"/>
</dbReference>
<evidence type="ECO:0000313" key="3">
    <source>
        <dbReference type="Proteomes" id="UP000094385"/>
    </source>
</evidence>
<accession>A0A1E3QBM6</accession>
<gene>
    <name evidence="2" type="ORF">LIPSTDRAFT_69259</name>
</gene>
<protein>
    <submittedName>
        <fullName evidence="2">Uncharacterized protein</fullName>
    </submittedName>
</protein>